<dbReference type="InterPro" id="IPR018357">
    <property type="entry name" value="Hexapep_transf_CS"/>
</dbReference>
<keyword evidence="2" id="KW-0444">Lipid biosynthesis</keyword>
<dbReference type="GO" id="GO:0008780">
    <property type="term" value="F:acyl-[acyl-carrier-protein]-UDP-N-acetylglucosamine O-acyltransferase activity"/>
    <property type="evidence" value="ECO:0007669"/>
    <property type="project" value="InterPro"/>
</dbReference>
<dbReference type="STRING" id="112090.W4H4N2"/>
<evidence type="ECO:0000259" key="7">
    <source>
        <dbReference type="Pfam" id="PF13720"/>
    </source>
</evidence>
<keyword evidence="6 8" id="KW-0012">Acyltransferase</keyword>
<dbReference type="NCBIfam" id="NF003657">
    <property type="entry name" value="PRK05289.1"/>
    <property type="match status" value="1"/>
</dbReference>
<dbReference type="InterPro" id="IPR029098">
    <property type="entry name" value="Acetyltransf_C"/>
</dbReference>
<evidence type="ECO:0000313" key="8">
    <source>
        <dbReference type="EMBL" id="ETV86862.1"/>
    </source>
</evidence>
<dbReference type="GeneID" id="20803905"/>
<keyword evidence="3" id="KW-0441">Lipid A biosynthesis</keyword>
<dbReference type="Pfam" id="PF13720">
    <property type="entry name" value="Acetyltransf_11"/>
    <property type="match status" value="1"/>
</dbReference>
<dbReference type="VEuPathDB" id="FungiDB:H257_01909"/>
<name>W4H4N2_APHAT</name>
<dbReference type="InterPro" id="IPR011004">
    <property type="entry name" value="Trimer_LpxA-like_sf"/>
</dbReference>
<evidence type="ECO:0000256" key="5">
    <source>
        <dbReference type="ARBA" id="ARBA00023098"/>
    </source>
</evidence>
<dbReference type="PROSITE" id="PS00101">
    <property type="entry name" value="HEXAPEP_TRANSFERASES"/>
    <property type="match status" value="1"/>
</dbReference>
<proteinExistence type="predicted"/>
<accession>W4H4N2</accession>
<dbReference type="CDD" id="cd03351">
    <property type="entry name" value="LbH_UDP-GlcNAc_AT"/>
    <property type="match status" value="1"/>
</dbReference>
<dbReference type="EMBL" id="KI913116">
    <property type="protein sequence ID" value="ETV86862.1"/>
    <property type="molecule type" value="Genomic_DNA"/>
</dbReference>
<dbReference type="InterPro" id="IPR001451">
    <property type="entry name" value="Hexapep"/>
</dbReference>
<dbReference type="PANTHER" id="PTHR43480:SF1">
    <property type="entry name" value="ACYL-[ACYL-CARRIER-PROTEIN]--UDP-N-ACETYLGLUCOSAMINE O-ACYLTRANSFERASE, MITOCHONDRIAL-RELATED"/>
    <property type="match status" value="1"/>
</dbReference>
<dbReference type="GO" id="GO:0009245">
    <property type="term" value="P:lipid A biosynthetic process"/>
    <property type="evidence" value="ECO:0007669"/>
    <property type="project" value="UniProtKB-KW"/>
</dbReference>
<dbReference type="SUPFAM" id="SSF51161">
    <property type="entry name" value="Trimeric LpxA-like enzymes"/>
    <property type="match status" value="1"/>
</dbReference>
<keyword evidence="4 8" id="KW-0808">Transferase</keyword>
<keyword evidence="1" id="KW-0963">Cytoplasm</keyword>
<dbReference type="GO" id="GO:0016020">
    <property type="term" value="C:membrane"/>
    <property type="evidence" value="ECO:0007669"/>
    <property type="project" value="GOC"/>
</dbReference>
<dbReference type="NCBIfam" id="TIGR01852">
    <property type="entry name" value="lipid_A_lpxA"/>
    <property type="match status" value="1"/>
</dbReference>
<dbReference type="InterPro" id="IPR037157">
    <property type="entry name" value="Acetyltransf_C_sf"/>
</dbReference>
<keyword evidence="5" id="KW-0443">Lipid metabolism</keyword>
<dbReference type="Gene3D" id="2.160.10.10">
    <property type="entry name" value="Hexapeptide repeat proteins"/>
    <property type="match status" value="1"/>
</dbReference>
<feature type="domain" description="UDP N-acetylglucosamine O-acyltransferase C-terminal" evidence="7">
    <location>
        <begin position="246"/>
        <end position="338"/>
    </location>
</feature>
<dbReference type="Pfam" id="PF00132">
    <property type="entry name" value="Hexapep"/>
    <property type="match status" value="2"/>
</dbReference>
<dbReference type="PANTHER" id="PTHR43480">
    <property type="entry name" value="ACYL-[ACYL-CARRIER-PROTEIN]--UDP-N-ACETYLGLUCOSAMINE O-ACYLTRANSFERASE"/>
    <property type="match status" value="1"/>
</dbReference>
<dbReference type="AlphaFoldDB" id="W4H4N2"/>
<dbReference type="Gene3D" id="1.20.1180.10">
    <property type="entry name" value="Udp N-acetylglucosamine O-acyltransferase, C-terminal domain"/>
    <property type="match status" value="1"/>
</dbReference>
<dbReference type="OrthoDB" id="25818at2759"/>
<evidence type="ECO:0000256" key="1">
    <source>
        <dbReference type="ARBA" id="ARBA00022490"/>
    </source>
</evidence>
<evidence type="ECO:0000256" key="3">
    <source>
        <dbReference type="ARBA" id="ARBA00022556"/>
    </source>
</evidence>
<sequence>MAISLPSIGQLDLAFDMYRKWRLPIMGARRRHLSSSPSAQHMEPMRDYLDHISVASQHPSSHFLAQPRSALSIHPTAVVHPDARLGDGVQIGPYCVVGPDVSLHANVVLKSHVVIEGVTTIGENTTLFPFGCIGGPPQDKKHVVGEHSALVIGKNCLIREHVTINCGTSLDAGTTRVGDACWILAGVHIGHDSQVGTRVVLSNNVCLAGHVTIHDLAIVGGQVGIKQFVHIGRLAMIGGKSAVDGDVLPFGLACGNRAKLVGLNLIGLRRLQASRTHVKEMLQAYRYIYNVQGNHFAPPLPLARHDTRLARAEEAKAAAGDNVMLHDMIDFVRLASTRHRSALCPAAS</sequence>
<protein>
    <submittedName>
        <fullName evidence="8">Acyl-[acyl-carrier-protein]-UDP-N-acetylglucosamine O-acyltransferase</fullName>
    </submittedName>
</protein>
<evidence type="ECO:0000256" key="2">
    <source>
        <dbReference type="ARBA" id="ARBA00022516"/>
    </source>
</evidence>
<gene>
    <name evidence="8" type="ORF">H257_01909</name>
</gene>
<dbReference type="RefSeq" id="XP_009823661.1">
    <property type="nucleotide sequence ID" value="XM_009825359.1"/>
</dbReference>
<organism evidence="8">
    <name type="scientific">Aphanomyces astaci</name>
    <name type="common">Crayfish plague agent</name>
    <dbReference type="NCBI Taxonomy" id="112090"/>
    <lineage>
        <taxon>Eukaryota</taxon>
        <taxon>Sar</taxon>
        <taxon>Stramenopiles</taxon>
        <taxon>Oomycota</taxon>
        <taxon>Saprolegniomycetes</taxon>
        <taxon>Saprolegniales</taxon>
        <taxon>Verrucalvaceae</taxon>
        <taxon>Aphanomyces</taxon>
    </lineage>
</organism>
<dbReference type="InterPro" id="IPR010137">
    <property type="entry name" value="Lipid_A_LpxA"/>
</dbReference>
<evidence type="ECO:0000256" key="4">
    <source>
        <dbReference type="ARBA" id="ARBA00022679"/>
    </source>
</evidence>
<evidence type="ECO:0000256" key="6">
    <source>
        <dbReference type="ARBA" id="ARBA00023315"/>
    </source>
</evidence>
<reference evidence="8" key="1">
    <citation type="submission" date="2013-12" db="EMBL/GenBank/DDBJ databases">
        <title>The Genome Sequence of Aphanomyces astaci APO3.</title>
        <authorList>
            <consortium name="The Broad Institute Genomics Platform"/>
            <person name="Russ C."/>
            <person name="Tyler B."/>
            <person name="van West P."/>
            <person name="Dieguez-Uribeondo J."/>
            <person name="Young S.K."/>
            <person name="Zeng Q."/>
            <person name="Gargeya S."/>
            <person name="Fitzgerald M."/>
            <person name="Abouelleil A."/>
            <person name="Alvarado L."/>
            <person name="Chapman S.B."/>
            <person name="Gainer-Dewar J."/>
            <person name="Goldberg J."/>
            <person name="Griggs A."/>
            <person name="Gujja S."/>
            <person name="Hansen M."/>
            <person name="Howarth C."/>
            <person name="Imamovic A."/>
            <person name="Ireland A."/>
            <person name="Larimer J."/>
            <person name="McCowan C."/>
            <person name="Murphy C."/>
            <person name="Pearson M."/>
            <person name="Poon T.W."/>
            <person name="Priest M."/>
            <person name="Roberts A."/>
            <person name="Saif S."/>
            <person name="Shea T."/>
            <person name="Sykes S."/>
            <person name="Wortman J."/>
            <person name="Nusbaum C."/>
            <person name="Birren B."/>
        </authorList>
    </citation>
    <scope>NUCLEOTIDE SEQUENCE [LARGE SCALE GENOMIC DNA]</scope>
    <source>
        <strain evidence="8">APO3</strain>
    </source>
</reference>